<dbReference type="Pfam" id="PF00078">
    <property type="entry name" value="RVT_1"/>
    <property type="match status" value="1"/>
</dbReference>
<keyword evidence="3" id="KW-1185">Reference proteome</keyword>
<evidence type="ECO:0000313" key="2">
    <source>
        <dbReference type="EMBL" id="CAG7728040.1"/>
    </source>
</evidence>
<reference evidence="2" key="1">
    <citation type="submission" date="2021-06" db="EMBL/GenBank/DDBJ databases">
        <authorList>
            <person name="Hodson N. C."/>
            <person name="Mongue J. A."/>
            <person name="Jaron S. K."/>
        </authorList>
    </citation>
    <scope>NUCLEOTIDE SEQUENCE</scope>
</reference>
<dbReference type="PANTHER" id="PTHR19446">
    <property type="entry name" value="REVERSE TRANSCRIPTASES"/>
    <property type="match status" value="1"/>
</dbReference>
<name>A0A8J2JWC5_9HEXA</name>
<dbReference type="EMBL" id="CAJVCH010157510">
    <property type="protein sequence ID" value="CAG7728040.1"/>
    <property type="molecule type" value="Genomic_DNA"/>
</dbReference>
<organism evidence="2 3">
    <name type="scientific">Allacma fusca</name>
    <dbReference type="NCBI Taxonomy" id="39272"/>
    <lineage>
        <taxon>Eukaryota</taxon>
        <taxon>Metazoa</taxon>
        <taxon>Ecdysozoa</taxon>
        <taxon>Arthropoda</taxon>
        <taxon>Hexapoda</taxon>
        <taxon>Collembola</taxon>
        <taxon>Symphypleona</taxon>
        <taxon>Sminthuridae</taxon>
        <taxon>Allacma</taxon>
    </lineage>
</organism>
<protein>
    <recommendedName>
        <fullName evidence="1">Reverse transcriptase domain-containing protein</fullName>
    </recommendedName>
</protein>
<gene>
    <name evidence="2" type="ORF">AFUS01_LOCUS16850</name>
</gene>
<feature type="non-terminal residue" evidence="2">
    <location>
        <position position="126"/>
    </location>
</feature>
<sequence>MIYKKGDIENPENYRPIALANTTMKLFTHIVEKRLSTWAEANSILPEAQAGFRKGRSCLDHVHTLNTAVQIALSENRGRLYALFIDFKQAFPSVEHNLLWEILQQIGISGKIIRVLQKIYARANTK</sequence>
<accession>A0A8J2JWC5</accession>
<proteinExistence type="predicted"/>
<evidence type="ECO:0000259" key="1">
    <source>
        <dbReference type="PROSITE" id="PS50878"/>
    </source>
</evidence>
<dbReference type="OrthoDB" id="6755785at2759"/>
<dbReference type="PROSITE" id="PS50878">
    <property type="entry name" value="RT_POL"/>
    <property type="match status" value="1"/>
</dbReference>
<evidence type="ECO:0000313" key="3">
    <source>
        <dbReference type="Proteomes" id="UP000708208"/>
    </source>
</evidence>
<comment type="caution">
    <text evidence="2">The sequence shown here is derived from an EMBL/GenBank/DDBJ whole genome shotgun (WGS) entry which is preliminary data.</text>
</comment>
<dbReference type="Proteomes" id="UP000708208">
    <property type="component" value="Unassembled WGS sequence"/>
</dbReference>
<dbReference type="AlphaFoldDB" id="A0A8J2JWC5"/>
<dbReference type="InterPro" id="IPR000477">
    <property type="entry name" value="RT_dom"/>
</dbReference>
<feature type="domain" description="Reverse transcriptase" evidence="1">
    <location>
        <begin position="1"/>
        <end position="126"/>
    </location>
</feature>
<dbReference type="CDD" id="cd01650">
    <property type="entry name" value="RT_nLTR_like"/>
    <property type="match status" value="1"/>
</dbReference>